<evidence type="ECO:0000313" key="9">
    <source>
        <dbReference type="Proteomes" id="UP001310890"/>
    </source>
</evidence>
<evidence type="ECO:0000313" key="8">
    <source>
        <dbReference type="EMBL" id="KAK5115241.1"/>
    </source>
</evidence>
<comment type="caution">
    <text evidence="8">The sequence shown here is derived from an EMBL/GenBank/DDBJ whole genome shotgun (WGS) entry which is preliminary data.</text>
</comment>
<proteinExistence type="inferred from homology"/>
<keyword evidence="4" id="KW-0240">DNA-directed RNA polymerase</keyword>
<evidence type="ECO:0000256" key="4">
    <source>
        <dbReference type="ARBA" id="ARBA00022478"/>
    </source>
</evidence>
<dbReference type="GO" id="GO:0005666">
    <property type="term" value="C:RNA polymerase III complex"/>
    <property type="evidence" value="ECO:0007669"/>
    <property type="project" value="InterPro"/>
</dbReference>
<evidence type="ECO:0000256" key="1">
    <source>
        <dbReference type="ARBA" id="ARBA00004123"/>
    </source>
</evidence>
<dbReference type="Proteomes" id="UP001310890">
    <property type="component" value="Unassembled WGS sequence"/>
</dbReference>
<dbReference type="AlphaFoldDB" id="A0AAN7TGG7"/>
<evidence type="ECO:0000256" key="6">
    <source>
        <dbReference type="ARBA" id="ARBA00023242"/>
    </source>
</evidence>
<feature type="region of interest" description="Disordered" evidence="7">
    <location>
        <begin position="255"/>
        <end position="283"/>
    </location>
</feature>
<dbReference type="PANTHER" id="PTHR15561">
    <property type="entry name" value="CALCITONIN GENE-RELATED PEPTIDE-RECEPTOR COMPONENT PROTEIN"/>
    <property type="match status" value="1"/>
</dbReference>
<dbReference type="EMBL" id="JAVRRL010000013">
    <property type="protein sequence ID" value="KAK5115241.1"/>
    <property type="molecule type" value="Genomic_DNA"/>
</dbReference>
<reference evidence="8" key="1">
    <citation type="submission" date="2023-08" db="EMBL/GenBank/DDBJ databases">
        <title>Black Yeasts Isolated from many extreme environments.</title>
        <authorList>
            <person name="Coleine C."/>
            <person name="Stajich J.E."/>
            <person name="Selbmann L."/>
        </authorList>
    </citation>
    <scope>NUCLEOTIDE SEQUENCE</scope>
    <source>
        <strain evidence="8">CCFEE 5401</strain>
    </source>
</reference>
<protein>
    <recommendedName>
        <fullName evidence="3">DNA-directed RNA polymerase III subunit RPC9</fullName>
    </recommendedName>
</protein>
<dbReference type="Pfam" id="PF03874">
    <property type="entry name" value="RNA_pol_Rpb4"/>
    <property type="match status" value="1"/>
</dbReference>
<keyword evidence="6" id="KW-0539">Nucleus</keyword>
<evidence type="ECO:0000256" key="7">
    <source>
        <dbReference type="SAM" id="MobiDB-lite"/>
    </source>
</evidence>
<dbReference type="PANTHER" id="PTHR15561:SF0">
    <property type="entry name" value="DNA-DIRECTED RNA POLYMERASE III SUBUNIT RPC9"/>
    <property type="match status" value="1"/>
</dbReference>
<dbReference type="SUPFAM" id="SSF47819">
    <property type="entry name" value="HRDC-like"/>
    <property type="match status" value="1"/>
</dbReference>
<dbReference type="GO" id="GO:0006384">
    <property type="term" value="P:transcription initiation at RNA polymerase III promoter"/>
    <property type="evidence" value="ECO:0007669"/>
    <property type="project" value="InterPro"/>
</dbReference>
<dbReference type="GO" id="GO:0000166">
    <property type="term" value="F:nucleotide binding"/>
    <property type="evidence" value="ECO:0007669"/>
    <property type="project" value="InterPro"/>
</dbReference>
<dbReference type="InterPro" id="IPR038324">
    <property type="entry name" value="Rpb4/RPC9_sf"/>
</dbReference>
<accession>A0AAN7TGG7</accession>
<gene>
    <name evidence="8" type="ORF">LTR62_001441</name>
</gene>
<dbReference type="InterPro" id="IPR005574">
    <property type="entry name" value="Rpb4/RPC9"/>
</dbReference>
<comment type="similarity">
    <text evidence="2">Belongs to the eukaryotic RPC9 RNA polymerase subunit family.</text>
</comment>
<evidence type="ECO:0000256" key="5">
    <source>
        <dbReference type="ARBA" id="ARBA00023163"/>
    </source>
</evidence>
<organism evidence="8 9">
    <name type="scientific">Meristemomyces frigidus</name>
    <dbReference type="NCBI Taxonomy" id="1508187"/>
    <lineage>
        <taxon>Eukaryota</taxon>
        <taxon>Fungi</taxon>
        <taxon>Dikarya</taxon>
        <taxon>Ascomycota</taxon>
        <taxon>Pezizomycotina</taxon>
        <taxon>Dothideomycetes</taxon>
        <taxon>Dothideomycetidae</taxon>
        <taxon>Mycosphaerellales</taxon>
        <taxon>Teratosphaeriaceae</taxon>
        <taxon>Meristemomyces</taxon>
    </lineage>
</organism>
<dbReference type="InterPro" id="IPR010997">
    <property type="entry name" value="HRDC-like_sf"/>
</dbReference>
<keyword evidence="5" id="KW-0804">Transcription</keyword>
<dbReference type="Gene3D" id="1.20.1250.40">
    <property type="match status" value="1"/>
</dbReference>
<sequence length="302" mass="33853">MKVLDAGTENLSNMDVMNWIAAKKAQHAEEDAADKKNKQKFKPRPKKFLKALDRHHRELNSSKYPYARNPNVYDGTYTAMEKFDMLLTERLCTPLEAKYIDLLTSMDKDECMKRMEAEQEAKGLTPTEHLMLFNLAPAGVEQLQTMLENCEERFSAEEQQVILDCILEVYRADEPKKTDGDEEDAVMNGTEAGFSADATGGAKEDAVMNGAEAGSDADVTGRVKEEHEVHAYSGNRGSLSPWSKRTLPMDIDSVYRPGDNENLGPSRISRPYPSTAKKANAEPLGRANRLLEHDDIDVDMMD</sequence>
<evidence type="ECO:0000256" key="2">
    <source>
        <dbReference type="ARBA" id="ARBA00006898"/>
    </source>
</evidence>
<comment type="subcellular location">
    <subcellularLocation>
        <location evidence="1">Nucleus</location>
    </subcellularLocation>
</comment>
<dbReference type="InterPro" id="IPR038846">
    <property type="entry name" value="RPC9"/>
</dbReference>
<name>A0AAN7TGG7_9PEZI</name>
<evidence type="ECO:0000256" key="3">
    <source>
        <dbReference type="ARBA" id="ARBA00016672"/>
    </source>
</evidence>